<evidence type="ECO:0000259" key="2">
    <source>
        <dbReference type="Pfam" id="PF06985"/>
    </source>
</evidence>
<evidence type="ECO:0000313" key="3">
    <source>
        <dbReference type="EMBL" id="TRX93537.1"/>
    </source>
</evidence>
<name>A0A553I008_9PEZI</name>
<protein>
    <recommendedName>
        <fullName evidence="2">Heterokaryon incompatibility domain-containing protein</fullName>
    </recommendedName>
</protein>
<evidence type="ECO:0000256" key="1">
    <source>
        <dbReference type="SAM" id="MobiDB-lite"/>
    </source>
</evidence>
<reference evidence="4" key="1">
    <citation type="submission" date="2019-06" db="EMBL/GenBank/DDBJ databases">
        <title>Draft genome sequence of the griseofulvin-producing fungus Xylaria cubensis strain G536.</title>
        <authorList>
            <person name="Mead M.E."/>
            <person name="Raja H.A."/>
            <person name="Steenwyk J.L."/>
            <person name="Knowles S.L."/>
            <person name="Oberlies N.H."/>
            <person name="Rokas A."/>
        </authorList>
    </citation>
    <scope>NUCLEOTIDE SEQUENCE [LARGE SCALE GENOMIC DNA]</scope>
    <source>
        <strain evidence="4">G536</strain>
    </source>
</reference>
<dbReference type="Pfam" id="PF26639">
    <property type="entry name" value="Het-6_barrel"/>
    <property type="match status" value="1"/>
</dbReference>
<feature type="region of interest" description="Disordered" evidence="1">
    <location>
        <begin position="94"/>
        <end position="159"/>
    </location>
</feature>
<dbReference type="PANTHER" id="PTHR24148">
    <property type="entry name" value="ANKYRIN REPEAT DOMAIN-CONTAINING PROTEIN 39 HOMOLOG-RELATED"/>
    <property type="match status" value="1"/>
</dbReference>
<dbReference type="Pfam" id="PF06985">
    <property type="entry name" value="HET"/>
    <property type="match status" value="1"/>
</dbReference>
<comment type="caution">
    <text evidence="3">The sequence shown here is derived from an EMBL/GenBank/DDBJ whole genome shotgun (WGS) entry which is preliminary data.</text>
</comment>
<feature type="domain" description="Heterokaryon incompatibility" evidence="2">
    <location>
        <begin position="450"/>
        <end position="619"/>
    </location>
</feature>
<organism evidence="3 4">
    <name type="scientific">Xylaria flabelliformis</name>
    <dbReference type="NCBI Taxonomy" id="2512241"/>
    <lineage>
        <taxon>Eukaryota</taxon>
        <taxon>Fungi</taxon>
        <taxon>Dikarya</taxon>
        <taxon>Ascomycota</taxon>
        <taxon>Pezizomycotina</taxon>
        <taxon>Sordariomycetes</taxon>
        <taxon>Xylariomycetidae</taxon>
        <taxon>Xylariales</taxon>
        <taxon>Xylariaceae</taxon>
        <taxon>Xylaria</taxon>
    </lineage>
</organism>
<keyword evidence="4" id="KW-1185">Reference proteome</keyword>
<evidence type="ECO:0000313" key="4">
    <source>
        <dbReference type="Proteomes" id="UP000319160"/>
    </source>
</evidence>
<dbReference type="Proteomes" id="UP000319160">
    <property type="component" value="Unassembled WGS sequence"/>
</dbReference>
<proteinExistence type="predicted"/>
<dbReference type="AlphaFoldDB" id="A0A553I008"/>
<feature type="compositionally biased region" description="Polar residues" evidence="1">
    <location>
        <begin position="7"/>
        <end position="18"/>
    </location>
</feature>
<gene>
    <name evidence="3" type="ORF">FHL15_005509</name>
</gene>
<dbReference type="PANTHER" id="PTHR24148:SF73">
    <property type="entry name" value="HET DOMAIN PROTEIN (AFU_ORTHOLOGUE AFUA_8G01020)"/>
    <property type="match status" value="1"/>
</dbReference>
<dbReference type="OrthoDB" id="2157530at2759"/>
<feature type="region of interest" description="Disordered" evidence="1">
    <location>
        <begin position="1"/>
        <end position="33"/>
    </location>
</feature>
<sequence length="1059" mass="117449">MDDLPIDTTTRQGVSADNPNIRGLAESGGRLSHEHPSVATNFNSVHSGENGSAEVGDNIAQGTQTMISVNHDLQATTSATRNANENTPTVRFADGVIAPGPVSSRGGSPFRPGQATTRAIGNANERPPKRRRGSNGGVGRPRPPKAVRGADQTSTKRRLAARPLPVFGGYRTPVITTVGDAETIEWVSTDAAGTPLSSNAPRAVTTTAEEVPLGPAQPSVFPAAGQAIIAGVARSDFATQLFSNTGHITTAGVGAMIDLGRTSVSSTPGQVRTAPLGRPEELEDSPLRILALQAGAQLQSRNADQASELGRVLQERRENFDALASNLDHRIPPLRFEVPRAPGAAQINHMLNWRSAADTEPMNATKGRSTLFVKDHSKEPIVTPSVDRKAHLEEFKFRLRLHAGRESLETIRLLKPVWSPALLEKRDIIDTDEIPKYNLRDFPCEDRPKYMALSYVWGEETPTRDISINGTIVQVRKTLAQALQSIAHFDPHMYVFADAICINQQDDREKSTMVQHMAQIFSDAWLVYAWLGPAQDSSTEDLLTHFSDLGKLFWQHVGPTESQKLGERSLDIDTILTRNINDLFSRFEHPLGKQGAFPTEEYSSFSARPFWSRIWVLQEVFLAKRLYYACGSHYIASNHLAGALILLEAFQRHLIRTETSTLECSVLLRKFALEFPCFPEMHRLIVYTSIYPMDVVSLCIAMTNFCVKELPGGSKATDPRDMVYGLLGFCNEEERSYIRADYSKSVQSIYTTVTRALIRNGFTDIMSWAQIDAKRIADLPSWVPDYSSTIYESLCSQGQAKPWLPQFRACNEAKYNHDETMHPIHPLGIPVHGRQLDRVMQIGRRWFPRLCARSTQPSTDHAGALLAHSVSYEDLCSFLDQVREFVQLAETQYDSDRFPVNMGLRPMGFGGRGEGFPSSRAGSWRVPCCDQIVINGRLVRGDPTTESRYKAMITYLEACKDEPKNELPAESRPYLESLLRWADRRPFFTEHGFVGLGPANVEPGDTLAVLDGFNACYLVKPLRPPSSEYRLGGEAYVDGIMDGEMIGSIPDTRVWFHLV</sequence>
<accession>A0A553I008</accession>
<dbReference type="EMBL" id="VFLP01000028">
    <property type="protein sequence ID" value="TRX93537.1"/>
    <property type="molecule type" value="Genomic_DNA"/>
</dbReference>
<dbReference type="InterPro" id="IPR052895">
    <property type="entry name" value="HetReg/Transcr_Mod"/>
</dbReference>
<dbReference type="InterPro" id="IPR010730">
    <property type="entry name" value="HET"/>
</dbReference>